<dbReference type="InterPro" id="IPR041711">
    <property type="entry name" value="Met-tRNA-FMT_N"/>
</dbReference>
<evidence type="ECO:0000313" key="4">
    <source>
        <dbReference type="Proteomes" id="UP001276659"/>
    </source>
</evidence>
<dbReference type="EC" id="2.1.2.9" evidence="1"/>
<comment type="caution">
    <text evidence="3">The sequence shown here is derived from an EMBL/GenBank/DDBJ whole genome shotgun (WGS) entry which is preliminary data.</text>
</comment>
<dbReference type="GO" id="GO:0004479">
    <property type="term" value="F:methionyl-tRNA formyltransferase activity"/>
    <property type="evidence" value="ECO:0007669"/>
    <property type="project" value="UniProtKB-EC"/>
</dbReference>
<accession>A0AAE0DIL3</accession>
<dbReference type="GO" id="GO:0005739">
    <property type="term" value="C:mitochondrion"/>
    <property type="evidence" value="ECO:0007669"/>
    <property type="project" value="TreeGrafter"/>
</dbReference>
<name>A0AAE0DIL3_9LECA</name>
<dbReference type="Proteomes" id="UP001276659">
    <property type="component" value="Unassembled WGS sequence"/>
</dbReference>
<evidence type="ECO:0000259" key="2">
    <source>
        <dbReference type="Pfam" id="PF00551"/>
    </source>
</evidence>
<dbReference type="PANTHER" id="PTHR11138:SF5">
    <property type="entry name" value="METHIONYL-TRNA FORMYLTRANSFERASE, MITOCHONDRIAL"/>
    <property type="match status" value="1"/>
</dbReference>
<organism evidence="3 4">
    <name type="scientific">Lepraria neglecta</name>
    <dbReference type="NCBI Taxonomy" id="209136"/>
    <lineage>
        <taxon>Eukaryota</taxon>
        <taxon>Fungi</taxon>
        <taxon>Dikarya</taxon>
        <taxon>Ascomycota</taxon>
        <taxon>Pezizomycotina</taxon>
        <taxon>Lecanoromycetes</taxon>
        <taxon>OSLEUM clade</taxon>
        <taxon>Lecanoromycetidae</taxon>
        <taxon>Lecanorales</taxon>
        <taxon>Lecanorineae</taxon>
        <taxon>Stereocaulaceae</taxon>
        <taxon>Lepraria</taxon>
    </lineage>
</organism>
<proteinExistence type="predicted"/>
<feature type="domain" description="Formyl transferase N-terminal" evidence="2">
    <location>
        <begin position="37"/>
        <end position="194"/>
    </location>
</feature>
<dbReference type="Pfam" id="PF00551">
    <property type="entry name" value="Formyl_trans_N"/>
    <property type="match status" value="1"/>
</dbReference>
<dbReference type="Gene3D" id="3.40.50.12230">
    <property type="match status" value="1"/>
</dbReference>
<evidence type="ECO:0000256" key="1">
    <source>
        <dbReference type="ARBA" id="ARBA00012261"/>
    </source>
</evidence>
<keyword evidence="4" id="KW-1185">Reference proteome</keyword>
<protein>
    <recommendedName>
        <fullName evidence="1">methionyl-tRNA formyltransferase</fullName>
        <ecNumber evidence="1">2.1.2.9</ecNumber>
    </recommendedName>
</protein>
<dbReference type="PANTHER" id="PTHR11138">
    <property type="entry name" value="METHIONYL-TRNA FORMYLTRANSFERASE"/>
    <property type="match status" value="1"/>
</dbReference>
<dbReference type="InterPro" id="IPR036477">
    <property type="entry name" value="Formyl_transf_N_sf"/>
</dbReference>
<dbReference type="AlphaFoldDB" id="A0AAE0DIL3"/>
<reference evidence="3" key="1">
    <citation type="submission" date="2022-11" db="EMBL/GenBank/DDBJ databases">
        <title>Chromosomal genome sequence assembly and mating type (MAT) locus characterization of the leprose asexual lichenized fungus Lepraria neglecta (Nyl.) Erichsen.</title>
        <authorList>
            <person name="Allen J.L."/>
            <person name="Pfeffer B."/>
        </authorList>
    </citation>
    <scope>NUCLEOTIDE SEQUENCE</scope>
    <source>
        <strain evidence="3">Allen 5258</strain>
    </source>
</reference>
<dbReference type="SUPFAM" id="SSF53328">
    <property type="entry name" value="Formyltransferase"/>
    <property type="match status" value="1"/>
</dbReference>
<dbReference type="EMBL" id="JASNWA010000008">
    <property type="protein sequence ID" value="KAK3170936.1"/>
    <property type="molecule type" value="Genomic_DNA"/>
</dbReference>
<sequence>MKLLLHNRVLRNTLPKTALLRSRTRYYTTKHEFEPLRILFCGSDEFSIASLLKLYDEHQKSKEVITSIDVVCKPGKPTGRGLKTIREVPIAKVATKLYLPLHQIDTFRAWEPPKPQGLPINLIIAVSFGLFVPRRILGGAKYGGLNVHPSILPDFHGAAPLHHILLSGCKLAGVTVQMLHPKHFDQGKILAQTPAPGWEHKCSTVPELLGQVAPKGSDMLLDCIKDRLYLAGTDILEKVQDDETTEIARAAPKITPKDRLIDWDTWTAEKILRRHQVIGPLWSSARVNRDNSCERRIIWSTGFELCEDAPEVRLPVRQPMVSGYGTPSQSVYIRTCDNKVLRIGRIKIEGGSQADPIQAALQASMNDSIALSSDGSLFRFPLSSKQDVEKLSKATPSTRGVE</sequence>
<evidence type="ECO:0000313" key="3">
    <source>
        <dbReference type="EMBL" id="KAK3170936.1"/>
    </source>
</evidence>
<dbReference type="CDD" id="cd08646">
    <property type="entry name" value="FMT_core_Met-tRNA-FMT_N"/>
    <property type="match status" value="1"/>
</dbReference>
<dbReference type="InterPro" id="IPR002376">
    <property type="entry name" value="Formyl_transf_N"/>
</dbReference>
<gene>
    <name evidence="3" type="ORF">OEA41_003020</name>
</gene>